<dbReference type="InterPro" id="IPR053925">
    <property type="entry name" value="RecX_HTH_3rd"/>
</dbReference>
<dbReference type="HAMAP" id="MF_01114">
    <property type="entry name" value="RecX"/>
    <property type="match status" value="1"/>
</dbReference>
<comment type="similarity">
    <text evidence="3 6">Belongs to the RecX family.</text>
</comment>
<reference evidence="11" key="1">
    <citation type="submission" date="2016-06" db="EMBL/GenBank/DDBJ databases">
        <authorList>
            <person name="de Vries S.P.W."/>
            <person name="Hadjirin N.F."/>
            <person name="Lay E.M."/>
            <person name="Zadoks R.N."/>
            <person name="Peacock S.J."/>
            <person name="Parkhill J."/>
            <person name="Grant A.J."/>
            <person name="Mcdougall S."/>
            <person name="Holmes M.A."/>
        </authorList>
    </citation>
    <scope>NUCLEOTIDE SEQUENCE [LARGE SCALE GENOMIC DNA]</scope>
    <source>
        <strain evidence="11">NZ1587</strain>
    </source>
</reference>
<dbReference type="InterPro" id="IPR053924">
    <property type="entry name" value="RecX_HTH_2nd"/>
</dbReference>
<gene>
    <name evidence="6" type="primary">recX</name>
    <name evidence="10" type="ORF">A9Q68_00030</name>
</gene>
<dbReference type="OrthoDB" id="5421057at2"/>
<dbReference type="AlphaFoldDB" id="A0A1L8MMI9"/>
<dbReference type="EMBL" id="LZDD01000001">
    <property type="protein sequence ID" value="OJF71968.1"/>
    <property type="molecule type" value="Genomic_DNA"/>
</dbReference>
<feature type="domain" description="RecX second three-helical" evidence="7">
    <location>
        <begin position="104"/>
        <end position="144"/>
    </location>
</feature>
<evidence type="ECO:0000256" key="6">
    <source>
        <dbReference type="HAMAP-Rule" id="MF_01114"/>
    </source>
</evidence>
<evidence type="ECO:0000256" key="5">
    <source>
        <dbReference type="ARBA" id="ARBA00022490"/>
    </source>
</evidence>
<organism evidence="10 11">
    <name type="scientific">Streptococcus bovimastitidis</name>
    <dbReference type="NCBI Taxonomy" id="1856638"/>
    <lineage>
        <taxon>Bacteria</taxon>
        <taxon>Bacillati</taxon>
        <taxon>Bacillota</taxon>
        <taxon>Bacilli</taxon>
        <taxon>Lactobacillales</taxon>
        <taxon>Streptococcaceae</taxon>
        <taxon>Streptococcus</taxon>
    </lineage>
</organism>
<feature type="domain" description="RecX third three-helical" evidence="8">
    <location>
        <begin position="209"/>
        <end position="254"/>
    </location>
</feature>
<comment type="function">
    <text evidence="1 6">Modulates RecA activity.</text>
</comment>
<dbReference type="InterPro" id="IPR053926">
    <property type="entry name" value="RecX_HTH_1st"/>
</dbReference>
<keyword evidence="5 6" id="KW-0963">Cytoplasm</keyword>
<dbReference type="GO" id="GO:0005737">
    <property type="term" value="C:cytoplasm"/>
    <property type="evidence" value="ECO:0007669"/>
    <property type="project" value="UniProtKB-SubCell"/>
</dbReference>
<comment type="caution">
    <text evidence="10">The sequence shown here is derived from an EMBL/GenBank/DDBJ whole genome shotgun (WGS) entry which is preliminary data.</text>
</comment>
<dbReference type="STRING" id="1856638.A9Q68_00030"/>
<dbReference type="PANTHER" id="PTHR33602">
    <property type="entry name" value="REGULATORY PROTEIN RECX FAMILY PROTEIN"/>
    <property type="match status" value="1"/>
</dbReference>
<evidence type="ECO:0000256" key="2">
    <source>
        <dbReference type="ARBA" id="ARBA00004496"/>
    </source>
</evidence>
<evidence type="ECO:0000256" key="1">
    <source>
        <dbReference type="ARBA" id="ARBA00003529"/>
    </source>
</evidence>
<evidence type="ECO:0000313" key="10">
    <source>
        <dbReference type="EMBL" id="OJF71968.1"/>
    </source>
</evidence>
<name>A0A1L8MMI9_9STRE</name>
<evidence type="ECO:0000259" key="7">
    <source>
        <dbReference type="Pfam" id="PF02631"/>
    </source>
</evidence>
<comment type="subcellular location">
    <subcellularLocation>
        <location evidence="2 6">Cytoplasm</location>
    </subcellularLocation>
</comment>
<dbReference type="Proteomes" id="UP000182015">
    <property type="component" value="Unassembled WGS sequence"/>
</dbReference>
<dbReference type="NCBIfam" id="NF010733">
    <property type="entry name" value="PRK14135.1"/>
    <property type="match status" value="1"/>
</dbReference>
<dbReference type="Pfam" id="PF21981">
    <property type="entry name" value="RecX_HTH3"/>
    <property type="match status" value="1"/>
</dbReference>
<protein>
    <recommendedName>
        <fullName evidence="4 6">Regulatory protein RecX</fullName>
    </recommendedName>
</protein>
<proteinExistence type="inferred from homology"/>
<dbReference type="Gene3D" id="1.10.10.10">
    <property type="entry name" value="Winged helix-like DNA-binding domain superfamily/Winged helix DNA-binding domain"/>
    <property type="match status" value="4"/>
</dbReference>
<evidence type="ECO:0000259" key="9">
    <source>
        <dbReference type="Pfam" id="PF21982"/>
    </source>
</evidence>
<evidence type="ECO:0000256" key="3">
    <source>
        <dbReference type="ARBA" id="ARBA00009695"/>
    </source>
</evidence>
<dbReference type="RefSeq" id="WP_071792608.1">
    <property type="nucleotide sequence ID" value="NZ_LZDD01000001.1"/>
</dbReference>
<dbReference type="Pfam" id="PF02631">
    <property type="entry name" value="RecX_HTH2"/>
    <property type="match status" value="1"/>
</dbReference>
<dbReference type="PANTHER" id="PTHR33602:SF1">
    <property type="entry name" value="REGULATORY PROTEIN RECX FAMILY PROTEIN"/>
    <property type="match status" value="1"/>
</dbReference>
<dbReference type="InterPro" id="IPR036388">
    <property type="entry name" value="WH-like_DNA-bd_sf"/>
</dbReference>
<dbReference type="InterPro" id="IPR003783">
    <property type="entry name" value="Regulatory_RecX"/>
</dbReference>
<dbReference type="Pfam" id="PF21982">
    <property type="entry name" value="RecX_HTH1"/>
    <property type="match status" value="1"/>
</dbReference>
<keyword evidence="11" id="KW-1185">Reference proteome</keyword>
<evidence type="ECO:0000313" key="11">
    <source>
        <dbReference type="Proteomes" id="UP000182015"/>
    </source>
</evidence>
<dbReference type="GO" id="GO:0006282">
    <property type="term" value="P:regulation of DNA repair"/>
    <property type="evidence" value="ECO:0007669"/>
    <property type="project" value="UniProtKB-UniRule"/>
</dbReference>
<sequence length="258" mass="30093">MKISKIEKKKRLYLLEIDDSERLYVTEDTIVKYMLSKDKELSADELAEIREFAQFSYGKNLALYFISFQVRTKKQVRDYLLKNDIDEASIAPILKDLEDNNWINDAKYVESFLRQNALSGDKGPQVLRQKLMQKGISTGLIDQVIDQFDYFPLAVKLGQKFLDNYQGRLPEKALKDKITKSILTKGFSYDTAKAVVGSLHFELDQEDSDALLEKELDKQHRKFSKRYDGYQLQQKLFAALYRKGFDPDAINRALREYL</sequence>
<feature type="domain" description="RecX first three-helical" evidence="9">
    <location>
        <begin position="59"/>
        <end position="96"/>
    </location>
</feature>
<evidence type="ECO:0000256" key="4">
    <source>
        <dbReference type="ARBA" id="ARBA00018111"/>
    </source>
</evidence>
<accession>A0A1L8MMI9</accession>
<evidence type="ECO:0000259" key="8">
    <source>
        <dbReference type="Pfam" id="PF21981"/>
    </source>
</evidence>